<name>A0A1D9FTX0_MOOP1</name>
<dbReference type="EMBL" id="CP017708">
    <property type="protein sequence ID" value="AOY78819.1"/>
    <property type="molecule type" value="Genomic_DNA"/>
</dbReference>
<dbReference type="AlphaFoldDB" id="A0A1D9FTX0"/>
<dbReference type="InterPro" id="IPR025351">
    <property type="entry name" value="Pvc16_N"/>
</dbReference>
<organism evidence="2 3">
    <name type="scientific">Moorena producens (strain JHB)</name>
    <dbReference type="NCBI Taxonomy" id="1454205"/>
    <lineage>
        <taxon>Bacteria</taxon>
        <taxon>Bacillati</taxon>
        <taxon>Cyanobacteriota</taxon>
        <taxon>Cyanophyceae</taxon>
        <taxon>Coleofasciculales</taxon>
        <taxon>Coleofasciculaceae</taxon>
        <taxon>Moorena</taxon>
    </lineage>
</organism>
<proteinExistence type="predicted"/>
<gene>
    <name evidence="2" type="ORF">BJP36_01815</name>
</gene>
<dbReference type="Proteomes" id="UP000176944">
    <property type="component" value="Chromosome"/>
</dbReference>
<evidence type="ECO:0000259" key="1">
    <source>
        <dbReference type="Pfam" id="PF14065"/>
    </source>
</evidence>
<feature type="domain" description="Pvc16 N-terminal" evidence="1">
    <location>
        <begin position="5"/>
        <end position="177"/>
    </location>
</feature>
<evidence type="ECO:0000313" key="2">
    <source>
        <dbReference type="EMBL" id="AOY78819.1"/>
    </source>
</evidence>
<evidence type="ECO:0000313" key="3">
    <source>
        <dbReference type="Proteomes" id="UP000176944"/>
    </source>
</evidence>
<dbReference type="Pfam" id="PF14065">
    <property type="entry name" value="Pvc16_N"/>
    <property type="match status" value="1"/>
</dbReference>
<accession>A0A1D9FTX0</accession>
<protein>
    <submittedName>
        <fullName evidence="2">DUF4255 domain-containing protein</fullName>
    </submittedName>
</protein>
<sequence length="189" mass="21647">MLEHVLSFLKEQLNSYIRVKTGGQAFEVLFLQDRNGKEVSLEENAITTLLVNLEEDYTFRSGAAYDRMPNQGGKQQNNPNLYLNLYVLYAANFTNYSQSLEFLSLIIKYFQSHRLFDCRNSPTLSAEIQKLTIELVNLPFTEQREVWSGLGMSYMPSVIYKVRMVVFADGDTVEIGSDVTDREVSSSRI</sequence>
<reference evidence="3" key="1">
    <citation type="submission" date="2016-10" db="EMBL/GenBank/DDBJ databases">
        <title>Comparative genomics uncovers the prolific and rare metabolic potential of the cyanobacterial genus Moorea.</title>
        <authorList>
            <person name="Leao T."/>
            <person name="Castelao G."/>
            <person name="Korobeynikov A."/>
            <person name="Monroe E.A."/>
            <person name="Podell S."/>
            <person name="Glukhov E."/>
            <person name="Allen E."/>
            <person name="Gerwick W.H."/>
            <person name="Gerwick L."/>
        </authorList>
    </citation>
    <scope>NUCLEOTIDE SEQUENCE [LARGE SCALE GENOMIC DNA]</scope>
    <source>
        <strain evidence="3">JHB</strain>
    </source>
</reference>